<dbReference type="Proteomes" id="UP000033664">
    <property type="component" value="Unassembled WGS sequence"/>
</dbReference>
<keyword evidence="3" id="KW-0847">Vitamin C</keyword>
<dbReference type="InterPro" id="IPR051559">
    <property type="entry name" value="HIF_prolyl_hydroxylases"/>
</dbReference>
<evidence type="ECO:0000256" key="3">
    <source>
        <dbReference type="ARBA" id="ARBA00022896"/>
    </source>
</evidence>
<proteinExistence type="predicted"/>
<keyword evidence="4" id="KW-0223">Dioxygenase</keyword>
<dbReference type="GO" id="GO:0031418">
    <property type="term" value="F:L-ascorbic acid binding"/>
    <property type="evidence" value="ECO:0007669"/>
    <property type="project" value="UniProtKB-KW"/>
</dbReference>
<evidence type="ECO:0000256" key="5">
    <source>
        <dbReference type="ARBA" id="ARBA00023002"/>
    </source>
</evidence>
<dbReference type="OrthoDB" id="9783171at2"/>
<dbReference type="Pfam" id="PF13640">
    <property type="entry name" value="2OG-FeII_Oxy_3"/>
    <property type="match status" value="1"/>
</dbReference>
<dbReference type="GO" id="GO:0008198">
    <property type="term" value="F:ferrous iron binding"/>
    <property type="evidence" value="ECO:0007669"/>
    <property type="project" value="TreeGrafter"/>
</dbReference>
<evidence type="ECO:0000313" key="8">
    <source>
        <dbReference type="EMBL" id="KJY98503.1"/>
    </source>
</evidence>
<gene>
    <name evidence="8" type="ORF">TW72_12245</name>
</gene>
<keyword evidence="9" id="KW-1185">Reference proteome</keyword>
<reference evidence="8 9" key="1">
    <citation type="journal article" date="2015" name="BMC Genomics">
        <title>Genome mining reveals unlocked bioactive potential of marine Gram-negative bacteria.</title>
        <authorList>
            <person name="Machado H."/>
            <person name="Sonnenschein E.C."/>
            <person name="Melchiorsen J."/>
            <person name="Gram L."/>
        </authorList>
    </citation>
    <scope>NUCLEOTIDE SEQUENCE [LARGE SCALE GENOMIC DNA]</scope>
    <source>
        <strain evidence="8 9">S3137</strain>
    </source>
</reference>
<feature type="domain" description="Fe2OG dioxygenase" evidence="7">
    <location>
        <begin position="95"/>
        <end position="194"/>
    </location>
</feature>
<dbReference type="InterPro" id="IPR005123">
    <property type="entry name" value="Oxoglu/Fe-dep_dioxygenase_dom"/>
</dbReference>
<dbReference type="GO" id="GO:0031543">
    <property type="term" value="F:peptidyl-proline dioxygenase activity"/>
    <property type="evidence" value="ECO:0007669"/>
    <property type="project" value="TreeGrafter"/>
</dbReference>
<accession>A0A0F4PTZ6</accession>
<evidence type="ECO:0000259" key="7">
    <source>
        <dbReference type="PROSITE" id="PS51471"/>
    </source>
</evidence>
<dbReference type="Gene3D" id="2.60.120.620">
    <property type="entry name" value="q2cbj1_9rhob like domain"/>
    <property type="match status" value="1"/>
</dbReference>
<keyword evidence="5" id="KW-0560">Oxidoreductase</keyword>
<dbReference type="PANTHER" id="PTHR12907">
    <property type="entry name" value="EGL NINE HOMOLOG-RELATED"/>
    <property type="match status" value="1"/>
</dbReference>
<dbReference type="InterPro" id="IPR006620">
    <property type="entry name" value="Pro_4_hyd_alph"/>
</dbReference>
<keyword evidence="2" id="KW-0479">Metal-binding</keyword>
<dbReference type="PATRIC" id="fig|151081.8.peg.2280"/>
<name>A0A0F4PTZ6_9GAMM</name>
<dbReference type="GeneID" id="58229262"/>
<dbReference type="GO" id="GO:0071456">
    <property type="term" value="P:cellular response to hypoxia"/>
    <property type="evidence" value="ECO:0007669"/>
    <property type="project" value="TreeGrafter"/>
</dbReference>
<evidence type="ECO:0000256" key="4">
    <source>
        <dbReference type="ARBA" id="ARBA00022964"/>
    </source>
</evidence>
<dbReference type="InterPro" id="IPR044862">
    <property type="entry name" value="Pro_4_hyd_alph_FE2OG_OXY"/>
</dbReference>
<dbReference type="eggNOG" id="COG3751">
    <property type="taxonomic scope" value="Bacteria"/>
</dbReference>
<evidence type="ECO:0000256" key="1">
    <source>
        <dbReference type="ARBA" id="ARBA00001961"/>
    </source>
</evidence>
<organism evidence="8 9">
    <name type="scientific">Pseudoalteromonas ruthenica</name>
    <dbReference type="NCBI Taxonomy" id="151081"/>
    <lineage>
        <taxon>Bacteria</taxon>
        <taxon>Pseudomonadati</taxon>
        <taxon>Pseudomonadota</taxon>
        <taxon>Gammaproteobacteria</taxon>
        <taxon>Alteromonadales</taxon>
        <taxon>Pseudoalteromonadaceae</taxon>
        <taxon>Pseudoalteromonas</taxon>
    </lineage>
</organism>
<dbReference type="PROSITE" id="PS51471">
    <property type="entry name" value="FE2OG_OXY"/>
    <property type="match status" value="1"/>
</dbReference>
<sequence length="206" mass="23773">MNQEALFAQIIDDVHQHGYAVIEQALPSSLTSQLLNTAQQQYDAFSPAGIGRRQEFQHNEQIRKDKTLWFSGHSQAEQDYIALMEALRLHINRHFFLGLFDYECHFAHYQPGDFYKKHYDAFKGRSNRVFTTVCYLNTPDEGGELVIYQPRSKLVARRVAPRCGTLVVFESELFMHEVLPAKQSRFSIAGWFRKNNSVAGFVDPPN</sequence>
<evidence type="ECO:0000313" key="9">
    <source>
        <dbReference type="Proteomes" id="UP000033664"/>
    </source>
</evidence>
<evidence type="ECO:0000256" key="2">
    <source>
        <dbReference type="ARBA" id="ARBA00022723"/>
    </source>
</evidence>
<dbReference type="RefSeq" id="WP_045979631.1">
    <property type="nucleotide sequence ID" value="NZ_JXXY01000010.1"/>
</dbReference>
<dbReference type="PANTHER" id="PTHR12907:SF26">
    <property type="entry name" value="HIF PROLYL HYDROXYLASE, ISOFORM C"/>
    <property type="match status" value="1"/>
</dbReference>
<dbReference type="SMART" id="SM00702">
    <property type="entry name" value="P4Hc"/>
    <property type="match status" value="1"/>
</dbReference>
<protein>
    <submittedName>
        <fullName evidence="8">Proline hydroxylase</fullName>
    </submittedName>
</protein>
<dbReference type="AlphaFoldDB" id="A0A0F4PTZ6"/>
<evidence type="ECO:0000256" key="6">
    <source>
        <dbReference type="ARBA" id="ARBA00023004"/>
    </source>
</evidence>
<keyword evidence="6" id="KW-0408">Iron</keyword>
<comment type="cofactor">
    <cofactor evidence="1">
        <name>L-ascorbate</name>
        <dbReference type="ChEBI" id="CHEBI:38290"/>
    </cofactor>
</comment>
<dbReference type="EMBL" id="JXXZ01000010">
    <property type="protein sequence ID" value="KJY98503.1"/>
    <property type="molecule type" value="Genomic_DNA"/>
</dbReference>
<comment type="caution">
    <text evidence="8">The sequence shown here is derived from an EMBL/GenBank/DDBJ whole genome shotgun (WGS) entry which is preliminary data.</text>
</comment>